<evidence type="ECO:0000313" key="6">
    <source>
        <dbReference type="Proteomes" id="UP000648187"/>
    </source>
</evidence>
<evidence type="ECO:0000256" key="1">
    <source>
        <dbReference type="ARBA" id="ARBA00001968"/>
    </source>
</evidence>
<evidence type="ECO:0000256" key="2">
    <source>
        <dbReference type="ARBA" id="ARBA00022723"/>
    </source>
</evidence>
<evidence type="ECO:0000313" key="5">
    <source>
        <dbReference type="EMBL" id="KAH9638843.1"/>
    </source>
</evidence>
<dbReference type="Pfam" id="PF13359">
    <property type="entry name" value="DDE_Tnp_4"/>
    <property type="match status" value="1"/>
</dbReference>
<dbReference type="Proteomes" id="UP000814243">
    <property type="component" value="Unassembled WGS sequence"/>
</dbReference>
<reference evidence="4" key="1">
    <citation type="submission" date="2020-08" db="EMBL/GenBank/DDBJ databases">
        <title>Spodoptera exigua strain:BAW_Kor-Di-RS1 Genome sequencing and assembly.</title>
        <authorList>
            <person name="Kim J."/>
            <person name="Nam H.Y."/>
            <person name="Kwon M."/>
            <person name="Choi J.H."/>
            <person name="Cho S.R."/>
            <person name="Kim G.-H."/>
        </authorList>
    </citation>
    <scope>NUCLEOTIDE SEQUENCE</scope>
    <source>
        <strain evidence="4">BAW_Kor-Di-RS1</strain>
        <tissue evidence="4">Whole-body</tissue>
    </source>
</reference>
<proteinExistence type="predicted"/>
<dbReference type="GO" id="GO:0046872">
    <property type="term" value="F:metal ion binding"/>
    <property type="evidence" value="ECO:0007669"/>
    <property type="project" value="UniProtKB-KW"/>
</dbReference>
<dbReference type="Proteomes" id="UP000648187">
    <property type="component" value="Unassembled WGS sequence"/>
</dbReference>
<accession>A0A835G3P8</accession>
<comment type="caution">
    <text evidence="4">The sequence shown here is derived from an EMBL/GenBank/DDBJ whole genome shotgun (WGS) entry which is preliminary data.</text>
</comment>
<evidence type="ECO:0000313" key="4">
    <source>
        <dbReference type="EMBL" id="KAF9406215.1"/>
    </source>
</evidence>
<organism evidence="4 6">
    <name type="scientific">Spodoptera exigua</name>
    <name type="common">Beet armyworm</name>
    <name type="synonym">Noctua fulgens</name>
    <dbReference type="NCBI Taxonomy" id="7107"/>
    <lineage>
        <taxon>Eukaryota</taxon>
        <taxon>Metazoa</taxon>
        <taxon>Ecdysozoa</taxon>
        <taxon>Arthropoda</taxon>
        <taxon>Hexapoda</taxon>
        <taxon>Insecta</taxon>
        <taxon>Pterygota</taxon>
        <taxon>Neoptera</taxon>
        <taxon>Endopterygota</taxon>
        <taxon>Lepidoptera</taxon>
        <taxon>Glossata</taxon>
        <taxon>Ditrysia</taxon>
        <taxon>Noctuoidea</taxon>
        <taxon>Noctuidae</taxon>
        <taxon>Amphipyrinae</taxon>
        <taxon>Spodoptera</taxon>
    </lineage>
</organism>
<reference evidence="5" key="2">
    <citation type="journal article" date="2021" name="G3 (Bethesda)">
        <title>Genome and transcriptome analysis of the beet armyworm Spodoptera exigua reveals targets for pest control. .</title>
        <authorList>
            <person name="Simon S."/>
            <person name="Breeschoten T."/>
            <person name="Jansen H.J."/>
            <person name="Dirks R.P."/>
            <person name="Schranz M.E."/>
            <person name="Ros V.I.D."/>
        </authorList>
    </citation>
    <scope>NUCLEOTIDE SEQUENCE</scope>
    <source>
        <strain evidence="5">TB_SE_WUR_2020</strain>
    </source>
</reference>
<evidence type="ECO:0000259" key="3">
    <source>
        <dbReference type="Pfam" id="PF13359"/>
    </source>
</evidence>
<keyword evidence="6" id="KW-1185">Reference proteome</keyword>
<dbReference type="EMBL" id="JACKWZ010000625">
    <property type="protein sequence ID" value="KAF9406215.1"/>
    <property type="molecule type" value="Genomic_DNA"/>
</dbReference>
<gene>
    <name evidence="5" type="ORF">HF086_012796</name>
    <name evidence="4" type="ORF">HW555_013334</name>
</gene>
<dbReference type="AlphaFoldDB" id="A0A835G3P8"/>
<protein>
    <recommendedName>
        <fullName evidence="3">DDE Tnp4 domain-containing protein</fullName>
    </recommendedName>
</protein>
<dbReference type="EMBL" id="JACEFF010000368">
    <property type="protein sequence ID" value="KAH9638843.1"/>
    <property type="molecule type" value="Genomic_DNA"/>
</dbReference>
<name>A0A835G3P8_SPOEX</name>
<comment type="cofactor">
    <cofactor evidence="1">
        <name>a divalent metal cation</name>
        <dbReference type="ChEBI" id="CHEBI:60240"/>
    </cofactor>
</comment>
<dbReference type="InterPro" id="IPR027806">
    <property type="entry name" value="HARBI1_dom"/>
</dbReference>
<sequence length="118" mass="13735">MMTPLAEGRVQTREEILYQESQIKTRNVVKRAFGVWKRRFPILSRGISVRLIRVPGIIIATAVLHNLAIQQNENVPPEDPDFPVLLEEVMMHSSQQLQQRGTRNLERTLLIEEYFARL</sequence>
<keyword evidence="2" id="KW-0479">Metal-binding</keyword>
<feature type="domain" description="DDE Tnp4" evidence="3">
    <location>
        <begin position="9"/>
        <end position="66"/>
    </location>
</feature>